<feature type="transmembrane region" description="Helical" evidence="1">
    <location>
        <begin position="31"/>
        <end position="53"/>
    </location>
</feature>
<keyword evidence="3" id="KW-1185">Reference proteome</keyword>
<gene>
    <name evidence="2" type="ORF">MCY_01368</name>
</gene>
<feature type="transmembrane region" description="Helical" evidence="1">
    <location>
        <begin position="121"/>
        <end position="139"/>
    </location>
</feature>
<evidence type="ECO:0000256" key="1">
    <source>
        <dbReference type="SAM" id="Phobius"/>
    </source>
</evidence>
<feature type="transmembrane region" description="Helical" evidence="1">
    <location>
        <begin position="93"/>
        <end position="115"/>
    </location>
</feature>
<feature type="transmembrane region" description="Helical" evidence="1">
    <location>
        <begin position="59"/>
        <end position="81"/>
    </location>
</feature>
<sequence length="179" mass="19905">MSSIFSLMAAGTIIDGLLYSKIILNITALKLMVFWLLYGVILFVIPLTSVLYLKLLLASAFILGLIGTFVDISLVSAIQLYSHREDFCKSFGTFSTLANSAEAVSGFIAGLFALVRVVSSFLTMSALIISTGMISIIKIKKNNMRDSDNFKRYTLKNHEAWNYNGFMMCKRMILIDLSI</sequence>
<dbReference type="EMBL" id="AILY01000029">
    <property type="protein sequence ID" value="EJF84985.1"/>
    <property type="molecule type" value="Genomic_DNA"/>
</dbReference>
<dbReference type="Proteomes" id="UP000001077">
    <property type="component" value="Unassembled WGS sequence"/>
</dbReference>
<dbReference type="AlphaFoldDB" id="J1JL68"/>
<keyword evidence="1" id="KW-0812">Transmembrane</keyword>
<accession>J1JL68</accession>
<protein>
    <recommendedName>
        <fullName evidence="4">Major facilitator superfamily (MFS) profile domain-containing protein</fullName>
    </recommendedName>
</protein>
<evidence type="ECO:0000313" key="2">
    <source>
        <dbReference type="EMBL" id="EJF84985.1"/>
    </source>
</evidence>
<comment type="caution">
    <text evidence="2">The sequence shown here is derived from an EMBL/GenBank/DDBJ whole genome shotgun (WGS) entry which is preliminary data.</text>
</comment>
<feature type="transmembrane region" description="Helical" evidence="1">
    <location>
        <begin position="6"/>
        <end position="24"/>
    </location>
</feature>
<proteinExistence type="predicted"/>
<organism evidence="2 3">
    <name type="scientific">Bartonella rattimassiliensis 15908</name>
    <dbReference type="NCBI Taxonomy" id="1094556"/>
    <lineage>
        <taxon>Bacteria</taxon>
        <taxon>Pseudomonadati</taxon>
        <taxon>Pseudomonadota</taxon>
        <taxon>Alphaproteobacteria</taxon>
        <taxon>Hyphomicrobiales</taxon>
        <taxon>Bartonellaceae</taxon>
        <taxon>Bartonella</taxon>
    </lineage>
</organism>
<dbReference type="eggNOG" id="COG2814">
    <property type="taxonomic scope" value="Bacteria"/>
</dbReference>
<name>J1JL68_9HYPH</name>
<dbReference type="HOGENOM" id="CLU_1500695_0_0_5"/>
<evidence type="ECO:0008006" key="4">
    <source>
        <dbReference type="Google" id="ProtNLM"/>
    </source>
</evidence>
<dbReference type="PATRIC" id="fig|1094556.3.peg.1381"/>
<evidence type="ECO:0000313" key="3">
    <source>
        <dbReference type="Proteomes" id="UP000001077"/>
    </source>
</evidence>
<reference evidence="2 3" key="1">
    <citation type="submission" date="2012-03" db="EMBL/GenBank/DDBJ databases">
        <title>The Genome Sequence of Bartonella rattimassiliensis 15908.</title>
        <authorList>
            <consortium name="The Broad Institute Genome Sequencing Platform"/>
            <consortium name="The Broad Institute Genome Sequencing Center for Infectious Disease"/>
            <person name="Feldgarden M."/>
            <person name="Kirby J."/>
            <person name="Kosoy M."/>
            <person name="Birtles R."/>
            <person name="Probert W.S."/>
            <person name="Chiaraviglio L."/>
            <person name="Young S.K."/>
            <person name="Zeng Q."/>
            <person name="Gargeya S."/>
            <person name="Fitzgerald M."/>
            <person name="Haas B."/>
            <person name="Abouelleil A."/>
            <person name="Alvarado L."/>
            <person name="Arachchi H.M."/>
            <person name="Berlin A."/>
            <person name="Chapman S.B."/>
            <person name="Gearin G."/>
            <person name="Goldberg J."/>
            <person name="Griggs A."/>
            <person name="Gujja S."/>
            <person name="Hansen M."/>
            <person name="Heiman D."/>
            <person name="Howarth C."/>
            <person name="Larimer J."/>
            <person name="Lui A."/>
            <person name="MacDonald P.J.P."/>
            <person name="McCowen C."/>
            <person name="Montmayeur A."/>
            <person name="Murphy C."/>
            <person name="Neiman D."/>
            <person name="Pearson M."/>
            <person name="Priest M."/>
            <person name="Roberts A."/>
            <person name="Saif S."/>
            <person name="Shea T."/>
            <person name="Sisk P."/>
            <person name="Stolte C."/>
            <person name="Sykes S."/>
            <person name="Wortman J."/>
            <person name="Nusbaum C."/>
            <person name="Birren B."/>
        </authorList>
    </citation>
    <scope>NUCLEOTIDE SEQUENCE [LARGE SCALE GENOMIC DNA]</scope>
    <source>
        <strain evidence="2 3">15908</strain>
    </source>
</reference>
<keyword evidence="1" id="KW-1133">Transmembrane helix</keyword>
<keyword evidence="1" id="KW-0472">Membrane</keyword>